<keyword evidence="6" id="KW-0378">Hydrolase</keyword>
<feature type="region of interest" description="Disordered" evidence="8">
    <location>
        <begin position="1114"/>
        <end position="1187"/>
    </location>
</feature>
<evidence type="ECO:0000256" key="6">
    <source>
        <dbReference type="ARBA" id="ARBA00022801"/>
    </source>
</evidence>
<protein>
    <recommendedName>
        <fullName evidence="1">RNA-directed DNA polymerase</fullName>
        <ecNumber evidence="1">2.7.7.49</ecNumber>
    </recommendedName>
</protein>
<evidence type="ECO:0000256" key="2">
    <source>
        <dbReference type="ARBA" id="ARBA00022679"/>
    </source>
</evidence>
<dbReference type="GO" id="GO:0015074">
    <property type="term" value="P:DNA integration"/>
    <property type="evidence" value="ECO:0007669"/>
    <property type="project" value="InterPro"/>
</dbReference>
<reference evidence="10" key="1">
    <citation type="submission" date="2020-04" db="EMBL/GenBank/DDBJ databases">
        <authorList>
            <person name="Alioto T."/>
            <person name="Alioto T."/>
            <person name="Gomez Garrido J."/>
        </authorList>
    </citation>
    <scope>NUCLEOTIDE SEQUENCE</scope>
    <source>
        <strain evidence="10">A484AB</strain>
    </source>
</reference>
<keyword evidence="3" id="KW-0548">Nucleotidyltransferase</keyword>
<dbReference type="PANTHER" id="PTHR37984:SF5">
    <property type="entry name" value="PROTEIN NYNRIN-LIKE"/>
    <property type="match status" value="1"/>
</dbReference>
<dbReference type="GO" id="GO:0003964">
    <property type="term" value="F:RNA-directed DNA polymerase activity"/>
    <property type="evidence" value="ECO:0007669"/>
    <property type="project" value="UniProtKB-KW"/>
</dbReference>
<organism evidence="10 11">
    <name type="scientific">Paramuricea clavata</name>
    <name type="common">Red gorgonian</name>
    <name type="synonym">Violescent sea-whip</name>
    <dbReference type="NCBI Taxonomy" id="317549"/>
    <lineage>
        <taxon>Eukaryota</taxon>
        <taxon>Metazoa</taxon>
        <taxon>Cnidaria</taxon>
        <taxon>Anthozoa</taxon>
        <taxon>Octocorallia</taxon>
        <taxon>Malacalcyonacea</taxon>
        <taxon>Plexauridae</taxon>
        <taxon>Paramuricea</taxon>
    </lineage>
</organism>
<keyword evidence="4" id="KW-0540">Nuclease</keyword>
<evidence type="ECO:0000256" key="3">
    <source>
        <dbReference type="ARBA" id="ARBA00022695"/>
    </source>
</evidence>
<dbReference type="Gene3D" id="4.10.60.10">
    <property type="entry name" value="Zinc finger, CCHC-type"/>
    <property type="match status" value="1"/>
</dbReference>
<evidence type="ECO:0000256" key="8">
    <source>
        <dbReference type="SAM" id="MobiDB-lite"/>
    </source>
</evidence>
<dbReference type="InterPro" id="IPR001584">
    <property type="entry name" value="Integrase_cat-core"/>
</dbReference>
<dbReference type="InterPro" id="IPR043128">
    <property type="entry name" value="Rev_trsase/Diguanyl_cyclase"/>
</dbReference>
<dbReference type="SUPFAM" id="SSF50630">
    <property type="entry name" value="Acid proteases"/>
    <property type="match status" value="1"/>
</dbReference>
<keyword evidence="7" id="KW-0695">RNA-directed DNA polymerase</keyword>
<dbReference type="InterPro" id="IPR000477">
    <property type="entry name" value="RT_dom"/>
</dbReference>
<evidence type="ECO:0000256" key="7">
    <source>
        <dbReference type="ARBA" id="ARBA00022918"/>
    </source>
</evidence>
<keyword evidence="5" id="KW-0255">Endonuclease</keyword>
<dbReference type="OrthoDB" id="5984676at2759"/>
<dbReference type="InterPro" id="IPR041373">
    <property type="entry name" value="RT_RNaseH"/>
</dbReference>
<dbReference type="GO" id="GO:0016787">
    <property type="term" value="F:hydrolase activity"/>
    <property type="evidence" value="ECO:0007669"/>
    <property type="project" value="UniProtKB-KW"/>
</dbReference>
<dbReference type="GO" id="GO:0003676">
    <property type="term" value="F:nucleic acid binding"/>
    <property type="evidence" value="ECO:0007669"/>
    <property type="project" value="InterPro"/>
</dbReference>
<dbReference type="CDD" id="cd00303">
    <property type="entry name" value="retropepsin_like"/>
    <property type="match status" value="1"/>
</dbReference>
<dbReference type="PROSITE" id="PS50994">
    <property type="entry name" value="INTEGRASE"/>
    <property type="match status" value="1"/>
</dbReference>
<dbReference type="SUPFAM" id="SSF53098">
    <property type="entry name" value="Ribonuclease H-like"/>
    <property type="match status" value="1"/>
</dbReference>
<gene>
    <name evidence="10" type="ORF">PACLA_8A073520</name>
</gene>
<dbReference type="Gene3D" id="3.30.70.270">
    <property type="match status" value="2"/>
</dbReference>
<feature type="compositionally biased region" description="Basic and acidic residues" evidence="8">
    <location>
        <begin position="1174"/>
        <end position="1187"/>
    </location>
</feature>
<keyword evidence="11" id="KW-1185">Reference proteome</keyword>
<dbReference type="PANTHER" id="PTHR37984">
    <property type="entry name" value="PROTEIN CBG26694"/>
    <property type="match status" value="1"/>
</dbReference>
<dbReference type="AlphaFoldDB" id="A0A6S7IS37"/>
<dbReference type="SUPFAM" id="SSF56672">
    <property type="entry name" value="DNA/RNA polymerases"/>
    <property type="match status" value="1"/>
</dbReference>
<dbReference type="Pfam" id="PF00665">
    <property type="entry name" value="rve"/>
    <property type="match status" value="1"/>
</dbReference>
<dbReference type="Gene3D" id="3.10.10.10">
    <property type="entry name" value="HIV Type 1 Reverse Transcriptase, subunit A, domain 1"/>
    <property type="match status" value="1"/>
</dbReference>
<accession>A0A6S7IS37</accession>
<dbReference type="EC" id="2.7.7.49" evidence="1"/>
<feature type="non-terminal residue" evidence="10">
    <location>
        <position position="1"/>
    </location>
</feature>
<name>A0A6S7IS37_PARCT</name>
<comment type="caution">
    <text evidence="10">The sequence shown here is derived from an EMBL/GenBank/DDBJ whole genome shotgun (WGS) entry which is preliminary data.</text>
</comment>
<dbReference type="InterPro" id="IPR050951">
    <property type="entry name" value="Retrovirus_Pol_polyprotein"/>
</dbReference>
<dbReference type="InterPro" id="IPR012337">
    <property type="entry name" value="RNaseH-like_sf"/>
</dbReference>
<dbReference type="InterPro" id="IPR021109">
    <property type="entry name" value="Peptidase_aspartic_dom_sf"/>
</dbReference>
<evidence type="ECO:0000256" key="1">
    <source>
        <dbReference type="ARBA" id="ARBA00012493"/>
    </source>
</evidence>
<dbReference type="EMBL" id="CACRXK020006121">
    <property type="protein sequence ID" value="CAB4008431.1"/>
    <property type="molecule type" value="Genomic_DNA"/>
</dbReference>
<feature type="domain" description="Integrase catalytic" evidence="9">
    <location>
        <begin position="882"/>
        <end position="1042"/>
    </location>
</feature>
<proteinExistence type="predicted"/>
<dbReference type="Gene3D" id="2.40.70.10">
    <property type="entry name" value="Acid Proteases"/>
    <property type="match status" value="1"/>
</dbReference>
<dbReference type="Proteomes" id="UP001152795">
    <property type="component" value="Unassembled WGS sequence"/>
</dbReference>
<evidence type="ECO:0000259" key="9">
    <source>
        <dbReference type="PROSITE" id="PS50994"/>
    </source>
</evidence>
<feature type="compositionally biased region" description="Polar residues" evidence="8">
    <location>
        <begin position="1114"/>
        <end position="1133"/>
    </location>
</feature>
<evidence type="ECO:0000256" key="5">
    <source>
        <dbReference type="ARBA" id="ARBA00022759"/>
    </source>
</evidence>
<keyword evidence="2" id="KW-0808">Transferase</keyword>
<dbReference type="Pfam" id="PF13650">
    <property type="entry name" value="Asp_protease_2"/>
    <property type="match status" value="1"/>
</dbReference>
<dbReference type="Pfam" id="PF17917">
    <property type="entry name" value="RT_RNaseH"/>
    <property type="match status" value="1"/>
</dbReference>
<dbReference type="GO" id="GO:0004519">
    <property type="term" value="F:endonuclease activity"/>
    <property type="evidence" value="ECO:0007669"/>
    <property type="project" value="UniProtKB-KW"/>
</dbReference>
<feature type="region of interest" description="Disordered" evidence="8">
    <location>
        <begin position="180"/>
        <end position="201"/>
    </location>
</feature>
<evidence type="ECO:0000313" key="11">
    <source>
        <dbReference type="Proteomes" id="UP001152795"/>
    </source>
</evidence>
<feature type="compositionally biased region" description="Polar residues" evidence="8">
    <location>
        <begin position="1151"/>
        <end position="1166"/>
    </location>
</feature>
<evidence type="ECO:0000313" key="10">
    <source>
        <dbReference type="EMBL" id="CAB4008431.1"/>
    </source>
</evidence>
<sequence>MDKVLRPERLETDPNSSTAATEWQHWKRTFENFLSVLPRERLDKFGVLTNFVSPTVFQYIEDSEDYTAAIAILEALFVKPTNEIYARHLLATRCQRTNETLDEYLQVLKTLSKDCNFKNATALQYRDESIRDAFITGLLSNSIRQRLLENKTLDLKTMFDQARSLESAMKSSESYTDSQASFNAAVPSSPPATPPLDNQDPSSLAVLPTEGAFCFFCGNNRHPRSKCPARDAICMKFQKKGHFAKVCRGKAAVKPVSLNSAAVWFPTLATVTPPVNPASLSKSSAMVFLNGFKVKALFDSGSSESFIHPSLVETASLFVHPSSGTVSLATSDNVTKVAGYCLTNLTYQDHTYENLRLRVLPGLCTDLILGLDFQSKHKNVIFNYGGPEPPLVVCGFSTLNMEPPEPFANLTPDCHPIATKSRRYSQEDLLFIDGEVERLLKEGIIEPSKSPWRAQVVVTKDENHKKRMAIDYSQTINKFTLLDAFPLPRIDELVNQIAQYRVFSTIDLRSAYHQVPLKNDDKPYTAFEARVTNGVACFQREMVRFVQEEDLKATFPYLDNITICGKDQQDHDVNLKCFLDAAERKNITYNDDKSVFSTKRLPILGYEVEEGEIRPDPERLRPLRELPIPHDSKSMSRCLGLFSYYARWIPAFSDKVKPLSSCKTFPLSQQAVDAFESLKKSIEKAVVTAVDESIPFDVETNASDVALAATLNQNGRPVAFFSRTLQGSELKHAAVEKEAQAIIEAVRHWRHFLTGRHFTLKTDQKSVSYMFDVQHKGKIKNDKIMRWKLELACYSFDIVYRPGKSNVAPDTLSRATCATTSESLYNLHESLCHPGVTRLYHFVRSKNLPYSLEEIRRITRACKVCNECKPQFHRPEQVHLIKATKPFERLNVDFKGPLPTTDKNRYFLNVVDKFSRFPFVFPCPDMTTTTVIKCLTTLFSLFGMPAYIHSDRGATFMSEELRTFLIGKGVATSRTTSYNPEGNGQVERYNGIIWKAIVTCLKSKNLSVKYWQEVLADALHSVRSLLCTATNETPHERFFSFSRRSTVGSSIPSWLLQPGPVLIKRQVRSSKHDPLVDEEELLQANPHYAHVRYPDGRETTVAIKHLAPRDQEMTCQPSVARNDNNSISNTEVTGSPADDTTDEPRDFGRSNGEQGDSTQNEQSSSIEKPGISHSVEEHNADFSLRRSFDELHFDLIQ</sequence>
<evidence type="ECO:0000256" key="4">
    <source>
        <dbReference type="ARBA" id="ARBA00022722"/>
    </source>
</evidence>
<dbReference type="Pfam" id="PF00078">
    <property type="entry name" value="RVT_1"/>
    <property type="match status" value="1"/>
</dbReference>
<dbReference type="CDD" id="cd01647">
    <property type="entry name" value="RT_LTR"/>
    <property type="match status" value="1"/>
</dbReference>
<dbReference type="InterPro" id="IPR036397">
    <property type="entry name" value="RNaseH_sf"/>
</dbReference>
<dbReference type="InterPro" id="IPR043502">
    <property type="entry name" value="DNA/RNA_pol_sf"/>
</dbReference>
<dbReference type="Gene3D" id="3.30.420.10">
    <property type="entry name" value="Ribonuclease H-like superfamily/Ribonuclease H"/>
    <property type="match status" value="1"/>
</dbReference>
<dbReference type="CDD" id="cd09274">
    <property type="entry name" value="RNase_HI_RT_Ty3"/>
    <property type="match status" value="1"/>
</dbReference>